<dbReference type="InterPro" id="IPR037503">
    <property type="entry name" value="Fcf1_PIN"/>
</dbReference>
<dbReference type="SUPFAM" id="SSF88723">
    <property type="entry name" value="PIN domain-like"/>
    <property type="match status" value="1"/>
</dbReference>
<dbReference type="InterPro" id="IPR029060">
    <property type="entry name" value="PIN-like_dom_sf"/>
</dbReference>
<gene>
    <name evidence="5" type="ORF">QBC34DRAFT_219924</name>
</gene>
<name>A0AAV9GZ85_9PEZI</name>
<reference evidence="5" key="2">
    <citation type="submission" date="2023-05" db="EMBL/GenBank/DDBJ databases">
        <authorList>
            <consortium name="Lawrence Berkeley National Laboratory"/>
            <person name="Steindorff A."/>
            <person name="Hensen N."/>
            <person name="Bonometti L."/>
            <person name="Westerberg I."/>
            <person name="Brannstrom I.O."/>
            <person name="Guillou S."/>
            <person name="Cros-Aarteil S."/>
            <person name="Calhoun S."/>
            <person name="Haridas S."/>
            <person name="Kuo A."/>
            <person name="Mondo S."/>
            <person name="Pangilinan J."/>
            <person name="Riley R."/>
            <person name="Labutti K."/>
            <person name="Andreopoulos B."/>
            <person name="Lipzen A."/>
            <person name="Chen C."/>
            <person name="Yanf M."/>
            <person name="Daum C."/>
            <person name="Ng V."/>
            <person name="Clum A."/>
            <person name="Ohm R."/>
            <person name="Martin F."/>
            <person name="Silar P."/>
            <person name="Natvig D."/>
            <person name="Lalanne C."/>
            <person name="Gautier V."/>
            <person name="Ament-Velasquez S.L."/>
            <person name="Kruys A."/>
            <person name="Hutchinson M.I."/>
            <person name="Powell A.J."/>
            <person name="Barry K."/>
            <person name="Miller A.N."/>
            <person name="Grigoriev I.V."/>
            <person name="Debuchy R."/>
            <person name="Gladieux P."/>
            <person name="Thoren M.H."/>
            <person name="Johannesson H."/>
        </authorList>
    </citation>
    <scope>NUCLEOTIDE SEQUENCE</scope>
    <source>
        <strain evidence="5">PSN243</strain>
    </source>
</reference>
<dbReference type="Proteomes" id="UP001321760">
    <property type="component" value="Unassembled WGS sequence"/>
</dbReference>
<accession>A0AAV9GZ85</accession>
<comment type="subcellular location">
    <subcellularLocation>
        <location evidence="1">Nucleus</location>
        <location evidence="1">Nucleolus</location>
    </subcellularLocation>
</comment>
<keyword evidence="4" id="KW-0539">Nucleus</keyword>
<sequence length="217" mass="24767">MGVAKRTRKFATVKRLIGKRDERRKTQAEKNAELELTKKKEEPVREIPQMPSSMFFQHNTALVPPYQVLVDTNFLSRTVGAKLPLMETAMDCLYASVNIIITSCVMAELEKLGPKYRIALMIARDERWTRLTCDHKGTYADDCIVDRIQKHRIYIVGSMSSPSLWVFQAKRGTWQADQSTANDRDLKRRIRKVPGVPIMSVAKGKYVIERLPGAPTT</sequence>
<dbReference type="Pfam" id="PF04900">
    <property type="entry name" value="Fcf1"/>
    <property type="match status" value="2"/>
</dbReference>
<dbReference type="PANTHER" id="PTHR12416">
    <property type="entry name" value="RRNA-PROCESSING PROTEIN UTP23 HOMOLOG"/>
    <property type="match status" value="1"/>
</dbReference>
<dbReference type="AlphaFoldDB" id="A0AAV9GZ85"/>
<evidence type="ECO:0000313" key="5">
    <source>
        <dbReference type="EMBL" id="KAK4453239.1"/>
    </source>
</evidence>
<dbReference type="Gene3D" id="3.40.50.1010">
    <property type="entry name" value="5'-nuclease"/>
    <property type="match status" value="1"/>
</dbReference>
<evidence type="ECO:0000256" key="4">
    <source>
        <dbReference type="ARBA" id="ARBA00023242"/>
    </source>
</evidence>
<dbReference type="GO" id="GO:0032040">
    <property type="term" value="C:small-subunit processome"/>
    <property type="evidence" value="ECO:0007669"/>
    <property type="project" value="InterPro"/>
</dbReference>
<keyword evidence="3" id="KW-0698">rRNA processing</keyword>
<dbReference type="InterPro" id="IPR006984">
    <property type="entry name" value="Fcf1/UTP23"/>
</dbReference>
<reference evidence="5" key="1">
    <citation type="journal article" date="2023" name="Mol. Phylogenet. Evol.">
        <title>Genome-scale phylogeny and comparative genomics of the fungal order Sordariales.</title>
        <authorList>
            <person name="Hensen N."/>
            <person name="Bonometti L."/>
            <person name="Westerberg I."/>
            <person name="Brannstrom I.O."/>
            <person name="Guillou S."/>
            <person name="Cros-Aarteil S."/>
            <person name="Calhoun S."/>
            <person name="Haridas S."/>
            <person name="Kuo A."/>
            <person name="Mondo S."/>
            <person name="Pangilinan J."/>
            <person name="Riley R."/>
            <person name="LaButti K."/>
            <person name="Andreopoulos B."/>
            <person name="Lipzen A."/>
            <person name="Chen C."/>
            <person name="Yan M."/>
            <person name="Daum C."/>
            <person name="Ng V."/>
            <person name="Clum A."/>
            <person name="Steindorff A."/>
            <person name="Ohm R.A."/>
            <person name="Martin F."/>
            <person name="Silar P."/>
            <person name="Natvig D.O."/>
            <person name="Lalanne C."/>
            <person name="Gautier V."/>
            <person name="Ament-Velasquez S.L."/>
            <person name="Kruys A."/>
            <person name="Hutchinson M.I."/>
            <person name="Powell A.J."/>
            <person name="Barry K."/>
            <person name="Miller A.N."/>
            <person name="Grigoriev I.V."/>
            <person name="Debuchy R."/>
            <person name="Gladieux P."/>
            <person name="Hiltunen Thoren M."/>
            <person name="Johannesson H."/>
        </authorList>
    </citation>
    <scope>NUCLEOTIDE SEQUENCE</scope>
    <source>
        <strain evidence="5">PSN243</strain>
    </source>
</reference>
<dbReference type="CDD" id="cd09864">
    <property type="entry name" value="PIN_Fcf1-like"/>
    <property type="match status" value="1"/>
</dbReference>
<dbReference type="EMBL" id="MU865921">
    <property type="protein sequence ID" value="KAK4453239.1"/>
    <property type="molecule type" value="Genomic_DNA"/>
</dbReference>
<organism evidence="5 6">
    <name type="scientific">Podospora aff. communis PSN243</name>
    <dbReference type="NCBI Taxonomy" id="3040156"/>
    <lineage>
        <taxon>Eukaryota</taxon>
        <taxon>Fungi</taxon>
        <taxon>Dikarya</taxon>
        <taxon>Ascomycota</taxon>
        <taxon>Pezizomycotina</taxon>
        <taxon>Sordariomycetes</taxon>
        <taxon>Sordariomycetidae</taxon>
        <taxon>Sordariales</taxon>
        <taxon>Podosporaceae</taxon>
        <taxon>Podospora</taxon>
    </lineage>
</organism>
<dbReference type="GO" id="GO:0006364">
    <property type="term" value="P:rRNA processing"/>
    <property type="evidence" value="ECO:0007669"/>
    <property type="project" value="UniProtKB-KW"/>
</dbReference>
<evidence type="ECO:0000256" key="1">
    <source>
        <dbReference type="ARBA" id="ARBA00004604"/>
    </source>
</evidence>
<keyword evidence="6" id="KW-1185">Reference proteome</keyword>
<protein>
    <submittedName>
        <fullName evidence="5">Fcf1-domain-containing protein</fullName>
    </submittedName>
</protein>
<evidence type="ECO:0000256" key="2">
    <source>
        <dbReference type="ARBA" id="ARBA00022517"/>
    </source>
</evidence>
<proteinExistence type="predicted"/>
<keyword evidence="2" id="KW-0690">Ribosome biogenesis</keyword>
<evidence type="ECO:0000256" key="3">
    <source>
        <dbReference type="ARBA" id="ARBA00022552"/>
    </source>
</evidence>
<evidence type="ECO:0000313" key="6">
    <source>
        <dbReference type="Proteomes" id="UP001321760"/>
    </source>
</evidence>
<comment type="caution">
    <text evidence="5">The sequence shown here is derived from an EMBL/GenBank/DDBJ whole genome shotgun (WGS) entry which is preliminary data.</text>
</comment>